<dbReference type="PANTHER" id="PTHR48027">
    <property type="entry name" value="HETEROGENEOUS NUCLEAR RIBONUCLEOPROTEIN 87F-RELATED"/>
    <property type="match status" value="1"/>
</dbReference>
<dbReference type="Gene3D" id="3.30.70.330">
    <property type="match status" value="1"/>
</dbReference>
<dbReference type="SMART" id="SM00360">
    <property type="entry name" value="RRM"/>
    <property type="match status" value="1"/>
</dbReference>
<dbReference type="InterPro" id="IPR052462">
    <property type="entry name" value="SLIRP/GR-RBP-like"/>
</dbReference>
<dbReference type="SUPFAM" id="SSF54928">
    <property type="entry name" value="RNA-binding domain, RBD"/>
    <property type="match status" value="1"/>
</dbReference>
<proteinExistence type="predicted"/>
<dbReference type="OMA" id="HDEREFR"/>
<dbReference type="EMBL" id="JAPDFW010000011">
    <property type="protein sequence ID" value="KAJ5080301.1"/>
    <property type="molecule type" value="Genomic_DNA"/>
</dbReference>
<evidence type="ECO:0000259" key="4">
    <source>
        <dbReference type="PROSITE" id="PS50102"/>
    </source>
</evidence>
<accession>A0A9Q0LUN8</accession>
<gene>
    <name evidence="5" type="ORF">M0811_03786</name>
</gene>
<dbReference type="AlphaFoldDB" id="A0A9Q0LUN8"/>
<feature type="region of interest" description="Disordered" evidence="3">
    <location>
        <begin position="91"/>
        <end position="117"/>
    </location>
</feature>
<organism evidence="5 6">
    <name type="scientific">Anaeramoeba ignava</name>
    <name type="common">Anaerobic marine amoeba</name>
    <dbReference type="NCBI Taxonomy" id="1746090"/>
    <lineage>
        <taxon>Eukaryota</taxon>
        <taxon>Metamonada</taxon>
        <taxon>Anaeramoebidae</taxon>
        <taxon>Anaeramoeba</taxon>
    </lineage>
</organism>
<feature type="compositionally biased region" description="Basic and acidic residues" evidence="3">
    <location>
        <begin position="220"/>
        <end position="230"/>
    </location>
</feature>
<feature type="domain" description="RRM" evidence="4">
    <location>
        <begin position="7"/>
        <end position="85"/>
    </location>
</feature>
<feature type="compositionally biased region" description="Basic and acidic residues" evidence="3">
    <location>
        <begin position="96"/>
        <end position="117"/>
    </location>
</feature>
<dbReference type="PROSITE" id="PS50102">
    <property type="entry name" value="RRM"/>
    <property type="match status" value="1"/>
</dbReference>
<keyword evidence="1 2" id="KW-0694">RNA-binding</keyword>
<protein>
    <submittedName>
        <fullName evidence="5">U1 small nuclear ribonucleoprotein 70 kd</fullName>
    </submittedName>
</protein>
<dbReference type="InterPro" id="IPR000504">
    <property type="entry name" value="RRM_dom"/>
</dbReference>
<dbReference type="GO" id="GO:0003723">
    <property type="term" value="F:RNA binding"/>
    <property type="evidence" value="ECO:0007669"/>
    <property type="project" value="UniProtKB-UniRule"/>
</dbReference>
<feature type="region of interest" description="Disordered" evidence="3">
    <location>
        <begin position="174"/>
        <end position="274"/>
    </location>
</feature>
<keyword evidence="6" id="KW-1185">Reference proteome</keyword>
<dbReference type="Pfam" id="PF00076">
    <property type="entry name" value="RRM_1"/>
    <property type="match status" value="1"/>
</dbReference>
<name>A0A9Q0LUN8_ANAIG</name>
<evidence type="ECO:0000256" key="2">
    <source>
        <dbReference type="PROSITE-ProRule" id="PRU00176"/>
    </source>
</evidence>
<sequence>MEKNRVNTVWISNISYRTTSRGLLAEFEKFGKVERVDLPMSARENRPKGYAFIQFLKYDDAEYAIKKMHGTILDGRQIVCEWAGAPPKRKVRGFQNRRDNRRPSYRERDNREYSRHERPRYERGERFNRGDGEFRNEREFREREFRNERDFHDEREFRNERDFHDEREFHDPHIDRRRSRSRSPIIRKEFDIPNHHSSREKRKEKSSSRSISPPIKQSRTNRDFRPNHERSGHRRSPIGRDEREGSPHSHSHSSRDSRRRDYYKERPKEPFGQK</sequence>
<feature type="compositionally biased region" description="Basic and acidic residues" evidence="3">
    <location>
        <begin position="238"/>
        <end position="274"/>
    </location>
</feature>
<evidence type="ECO:0000256" key="3">
    <source>
        <dbReference type="SAM" id="MobiDB-lite"/>
    </source>
</evidence>
<evidence type="ECO:0000256" key="1">
    <source>
        <dbReference type="ARBA" id="ARBA00022884"/>
    </source>
</evidence>
<reference evidence="5" key="1">
    <citation type="submission" date="2022-10" db="EMBL/GenBank/DDBJ databases">
        <title>Novel sulphate-reducing endosymbionts in the free-living metamonad Anaeramoeba.</title>
        <authorList>
            <person name="Jerlstrom-Hultqvist J."/>
            <person name="Cepicka I."/>
            <person name="Gallot-Lavallee L."/>
            <person name="Salas-Leiva D."/>
            <person name="Curtis B.A."/>
            <person name="Zahonova K."/>
            <person name="Pipaliya S."/>
            <person name="Dacks J."/>
            <person name="Roger A.J."/>
        </authorList>
    </citation>
    <scope>NUCLEOTIDE SEQUENCE</scope>
    <source>
        <strain evidence="5">BMAN</strain>
    </source>
</reference>
<keyword evidence="5" id="KW-0687">Ribonucleoprotein</keyword>
<comment type="caution">
    <text evidence="5">The sequence shown here is derived from an EMBL/GenBank/DDBJ whole genome shotgun (WGS) entry which is preliminary data.</text>
</comment>
<feature type="compositionally biased region" description="Low complexity" evidence="3">
    <location>
        <begin position="208"/>
        <end position="218"/>
    </location>
</feature>
<dbReference type="InterPro" id="IPR012677">
    <property type="entry name" value="Nucleotide-bd_a/b_plait_sf"/>
</dbReference>
<evidence type="ECO:0000313" key="5">
    <source>
        <dbReference type="EMBL" id="KAJ5080301.1"/>
    </source>
</evidence>
<dbReference type="CDD" id="cd00590">
    <property type="entry name" value="RRM_SF"/>
    <property type="match status" value="1"/>
</dbReference>
<evidence type="ECO:0000313" key="6">
    <source>
        <dbReference type="Proteomes" id="UP001149090"/>
    </source>
</evidence>
<dbReference type="InterPro" id="IPR035979">
    <property type="entry name" value="RBD_domain_sf"/>
</dbReference>
<dbReference type="Proteomes" id="UP001149090">
    <property type="component" value="Unassembled WGS sequence"/>
</dbReference>
<dbReference type="OrthoDB" id="21467at2759"/>
<dbReference type="GO" id="GO:1990904">
    <property type="term" value="C:ribonucleoprotein complex"/>
    <property type="evidence" value="ECO:0007669"/>
    <property type="project" value="UniProtKB-KW"/>
</dbReference>